<dbReference type="Proteomes" id="UP000315343">
    <property type="component" value="Unassembled WGS sequence"/>
</dbReference>
<gene>
    <name evidence="3" type="ORF">LY60_02005</name>
</gene>
<accession>A0A562JC89</accession>
<dbReference type="InterPro" id="IPR058620">
    <property type="entry name" value="YtrI_C"/>
</dbReference>
<dbReference type="Pfam" id="PF26347">
    <property type="entry name" value="YtrI_sporulation"/>
    <property type="match status" value="1"/>
</dbReference>
<keyword evidence="1" id="KW-0472">Membrane</keyword>
<sequence length="160" mass="18447">MNKKRTGYMFCFATGIIWGALIGASITTMLVSYRIDLFYEKIAYQENMIEDSVEKLKKLEKSINNSNIVLKDIKIIIEADEEQINSINNIEIEKAIKEKFNSSLGKEVKNLDAEILMQVIDKRILKFDEAEYKIDVKKLSLSDTLKIWVGITVMEIESQE</sequence>
<keyword evidence="1" id="KW-0812">Transmembrane</keyword>
<reference evidence="3 4" key="1">
    <citation type="submission" date="2019-07" db="EMBL/GenBank/DDBJ databases">
        <title>Genomic Encyclopedia of Type Strains, Phase I: the one thousand microbial genomes (KMG-I) project.</title>
        <authorList>
            <person name="Kyrpides N."/>
        </authorList>
    </citation>
    <scope>NUCLEOTIDE SEQUENCE [LARGE SCALE GENOMIC DNA]</scope>
    <source>
        <strain evidence="3 4">DSM 13558</strain>
    </source>
</reference>
<feature type="domain" description="Sporulation membrane protein YtrI C-terminal" evidence="2">
    <location>
        <begin position="71"/>
        <end position="151"/>
    </location>
</feature>
<evidence type="ECO:0000313" key="3">
    <source>
        <dbReference type="EMBL" id="TWH80743.1"/>
    </source>
</evidence>
<evidence type="ECO:0000256" key="1">
    <source>
        <dbReference type="SAM" id="Phobius"/>
    </source>
</evidence>
<dbReference type="AlphaFoldDB" id="A0A562JC89"/>
<protein>
    <recommendedName>
        <fullName evidence="2">Sporulation membrane protein YtrI C-terminal domain-containing protein</fullName>
    </recommendedName>
</protein>
<keyword evidence="1" id="KW-1133">Transmembrane helix</keyword>
<name>A0A562JC89_9FIRM</name>
<keyword evidence="4" id="KW-1185">Reference proteome</keyword>
<dbReference type="EMBL" id="VLKH01000004">
    <property type="protein sequence ID" value="TWH80743.1"/>
    <property type="molecule type" value="Genomic_DNA"/>
</dbReference>
<dbReference type="RefSeq" id="WP_145082853.1">
    <property type="nucleotide sequence ID" value="NZ_VLKH01000004.1"/>
</dbReference>
<organism evidence="3 4">
    <name type="scientific">Sedimentibacter saalensis</name>
    <dbReference type="NCBI Taxonomy" id="130788"/>
    <lineage>
        <taxon>Bacteria</taxon>
        <taxon>Bacillati</taxon>
        <taxon>Bacillota</taxon>
        <taxon>Tissierellia</taxon>
        <taxon>Sedimentibacter</taxon>
    </lineage>
</organism>
<dbReference type="OrthoDB" id="1908598at2"/>
<feature type="transmembrane region" description="Helical" evidence="1">
    <location>
        <begin position="6"/>
        <end position="31"/>
    </location>
</feature>
<proteinExistence type="predicted"/>
<evidence type="ECO:0000313" key="4">
    <source>
        <dbReference type="Proteomes" id="UP000315343"/>
    </source>
</evidence>
<evidence type="ECO:0000259" key="2">
    <source>
        <dbReference type="Pfam" id="PF26347"/>
    </source>
</evidence>
<comment type="caution">
    <text evidence="3">The sequence shown here is derived from an EMBL/GenBank/DDBJ whole genome shotgun (WGS) entry which is preliminary data.</text>
</comment>